<evidence type="ECO:0000313" key="2">
    <source>
        <dbReference type="EMBL" id="MET3613471.1"/>
    </source>
</evidence>
<dbReference type="InterPro" id="IPR016181">
    <property type="entry name" value="Acyl_CoA_acyltransferase"/>
</dbReference>
<keyword evidence="3" id="KW-1185">Reference proteome</keyword>
<dbReference type="Pfam" id="PF13527">
    <property type="entry name" value="Acetyltransf_9"/>
    <property type="match status" value="1"/>
</dbReference>
<dbReference type="SUPFAM" id="SSF55729">
    <property type="entry name" value="Acyl-CoA N-acyltransferases (Nat)"/>
    <property type="match status" value="1"/>
</dbReference>
<proteinExistence type="predicted"/>
<dbReference type="Gene3D" id="3.40.630.30">
    <property type="match status" value="1"/>
</dbReference>
<organism evidence="2 3">
    <name type="scientific">Rhizobium aquaticum</name>
    <dbReference type="NCBI Taxonomy" id="1549636"/>
    <lineage>
        <taxon>Bacteria</taxon>
        <taxon>Pseudomonadati</taxon>
        <taxon>Pseudomonadota</taxon>
        <taxon>Alphaproteobacteria</taxon>
        <taxon>Hyphomicrobiales</taxon>
        <taxon>Rhizobiaceae</taxon>
        <taxon>Rhizobium/Agrobacterium group</taxon>
        <taxon>Rhizobium</taxon>
    </lineage>
</organism>
<protein>
    <submittedName>
        <fullName evidence="2">GNAT superfamily N-acetyltransferase</fullName>
    </submittedName>
</protein>
<evidence type="ECO:0000259" key="1">
    <source>
        <dbReference type="PROSITE" id="PS51186"/>
    </source>
</evidence>
<dbReference type="EMBL" id="JBEPMB010000002">
    <property type="protein sequence ID" value="MET3613471.1"/>
    <property type="molecule type" value="Genomic_DNA"/>
</dbReference>
<feature type="domain" description="N-acetyltransferase" evidence="1">
    <location>
        <begin position="4"/>
        <end position="151"/>
    </location>
</feature>
<gene>
    <name evidence="2" type="ORF">ABID16_001800</name>
</gene>
<dbReference type="PROSITE" id="PS51186">
    <property type="entry name" value="GNAT"/>
    <property type="match status" value="1"/>
</dbReference>
<comment type="caution">
    <text evidence="2">The sequence shown here is derived from an EMBL/GenBank/DDBJ whole genome shotgun (WGS) entry which is preliminary data.</text>
</comment>
<dbReference type="InterPro" id="IPR000182">
    <property type="entry name" value="GNAT_dom"/>
</dbReference>
<dbReference type="CDD" id="cd04301">
    <property type="entry name" value="NAT_SF"/>
    <property type="match status" value="1"/>
</dbReference>
<dbReference type="Proteomes" id="UP001549047">
    <property type="component" value="Unassembled WGS sequence"/>
</dbReference>
<dbReference type="RefSeq" id="WP_354556009.1">
    <property type="nucleotide sequence ID" value="NZ_JBEPMB010000002.1"/>
</dbReference>
<sequence>MEGLTFRQGYFSDAAALAALADLLRDTFGIDISVQNGFGGPDPSSMPFGYFDKTGRCVANFSVFTMPMMIGGREVKAAGYQSGAVRPEYRGRGLYRGLMKSALAWAAQTEHEAGILLTDKPALYEPYGFQIVDQFISVGSPPPVTDKKFGGRTLDILKSEDLQRIIQSLDRRKPVSKDFAVIRQKEMFLLNACLDRQTVLSHVPELDAIVAWKRRDDGTLVLLDIVAQQIPTMAEMCAALGWSGDRIEAHLPTDQLDWEAAKVHYRHGCELMLTENLKNKLSKGPMLSPMAEF</sequence>
<accession>A0ABV2IYG5</accession>
<evidence type="ECO:0000313" key="3">
    <source>
        <dbReference type="Proteomes" id="UP001549047"/>
    </source>
</evidence>
<name>A0ABV2IYG5_9HYPH</name>
<reference evidence="2 3" key="1">
    <citation type="submission" date="2024-06" db="EMBL/GenBank/DDBJ databases">
        <title>Genomic Encyclopedia of Type Strains, Phase IV (KMG-IV): sequencing the most valuable type-strain genomes for metagenomic binning, comparative biology and taxonomic classification.</title>
        <authorList>
            <person name="Goeker M."/>
        </authorList>
    </citation>
    <scope>NUCLEOTIDE SEQUENCE [LARGE SCALE GENOMIC DNA]</scope>
    <source>
        <strain evidence="2 3">DSM 29780</strain>
    </source>
</reference>